<evidence type="ECO:0000256" key="2">
    <source>
        <dbReference type="RuleBase" id="RU003616"/>
    </source>
</evidence>
<dbReference type="PANTHER" id="PTHR11527">
    <property type="entry name" value="HEAT-SHOCK PROTEIN 20 FAMILY MEMBER"/>
    <property type="match status" value="1"/>
</dbReference>
<feature type="domain" description="SHSP" evidence="4">
    <location>
        <begin position="25"/>
        <end position="135"/>
    </location>
</feature>
<evidence type="ECO:0000313" key="6">
    <source>
        <dbReference type="Proteomes" id="UP001596406"/>
    </source>
</evidence>
<dbReference type="Pfam" id="PF00011">
    <property type="entry name" value="HSP20"/>
    <property type="match status" value="1"/>
</dbReference>
<keyword evidence="6" id="KW-1185">Reference proteome</keyword>
<name>A0ABD5U9J0_9EURY</name>
<protein>
    <submittedName>
        <fullName evidence="5">Hsp20/alpha crystallin family protein</fullName>
    </submittedName>
</protein>
<accession>A0ABD5U9J0</accession>
<gene>
    <name evidence="5" type="ORF">ACFQHK_10990</name>
</gene>
<comment type="similarity">
    <text evidence="1 2">Belongs to the small heat shock protein (HSP20) family.</text>
</comment>
<comment type="caution">
    <text evidence="5">The sequence shown here is derived from an EMBL/GenBank/DDBJ whole genome shotgun (WGS) entry which is preliminary data.</text>
</comment>
<organism evidence="5 6">
    <name type="scientific">Halomarina ordinaria</name>
    <dbReference type="NCBI Taxonomy" id="3033939"/>
    <lineage>
        <taxon>Archaea</taxon>
        <taxon>Methanobacteriati</taxon>
        <taxon>Methanobacteriota</taxon>
        <taxon>Stenosarchaea group</taxon>
        <taxon>Halobacteria</taxon>
        <taxon>Halobacteriales</taxon>
        <taxon>Natronomonadaceae</taxon>
        <taxon>Halomarina</taxon>
    </lineage>
</organism>
<dbReference type="SUPFAM" id="SSF49764">
    <property type="entry name" value="HSP20-like chaperones"/>
    <property type="match status" value="1"/>
</dbReference>
<dbReference type="Gene3D" id="2.60.40.790">
    <property type="match status" value="1"/>
</dbReference>
<dbReference type="InterPro" id="IPR008978">
    <property type="entry name" value="HSP20-like_chaperone"/>
</dbReference>
<dbReference type="PROSITE" id="PS01031">
    <property type="entry name" value="SHSP"/>
    <property type="match status" value="1"/>
</dbReference>
<dbReference type="Proteomes" id="UP001596406">
    <property type="component" value="Unassembled WGS sequence"/>
</dbReference>
<evidence type="ECO:0000259" key="4">
    <source>
        <dbReference type="PROSITE" id="PS01031"/>
    </source>
</evidence>
<proteinExistence type="inferred from homology"/>
<dbReference type="AlphaFoldDB" id="A0ABD5U9J0"/>
<feature type="region of interest" description="Disordered" evidence="3">
    <location>
        <begin position="71"/>
        <end position="110"/>
    </location>
</feature>
<sequence length="135" mass="14966">MTRRNPFEDIERMFEEMNEGLRAFDTGLTRGVPVDVVETDEGYVVTADLPGYEKEDIDVRLSGTTLTISAERASEEEEQDGEYVRQERSRESVTRSVRLGSRLDGGSTDATYNNGILTVTLAKEDANGGESIPIN</sequence>
<evidence type="ECO:0000256" key="1">
    <source>
        <dbReference type="PROSITE-ProRule" id="PRU00285"/>
    </source>
</evidence>
<dbReference type="RefSeq" id="WP_304448701.1">
    <property type="nucleotide sequence ID" value="NZ_JARRAH010000001.1"/>
</dbReference>
<dbReference type="InterPro" id="IPR002068">
    <property type="entry name" value="A-crystallin/Hsp20_dom"/>
</dbReference>
<feature type="compositionally biased region" description="Basic and acidic residues" evidence="3">
    <location>
        <begin position="82"/>
        <end position="93"/>
    </location>
</feature>
<evidence type="ECO:0000313" key="5">
    <source>
        <dbReference type="EMBL" id="MFC6837029.1"/>
    </source>
</evidence>
<dbReference type="EMBL" id="JBHSXM010000001">
    <property type="protein sequence ID" value="MFC6837029.1"/>
    <property type="molecule type" value="Genomic_DNA"/>
</dbReference>
<evidence type="ECO:0000256" key="3">
    <source>
        <dbReference type="SAM" id="MobiDB-lite"/>
    </source>
</evidence>
<reference evidence="5 6" key="1">
    <citation type="journal article" date="2019" name="Int. J. Syst. Evol. Microbiol.">
        <title>The Global Catalogue of Microorganisms (GCM) 10K type strain sequencing project: providing services to taxonomists for standard genome sequencing and annotation.</title>
        <authorList>
            <consortium name="The Broad Institute Genomics Platform"/>
            <consortium name="The Broad Institute Genome Sequencing Center for Infectious Disease"/>
            <person name="Wu L."/>
            <person name="Ma J."/>
        </authorList>
    </citation>
    <scope>NUCLEOTIDE SEQUENCE [LARGE SCALE GENOMIC DNA]</scope>
    <source>
        <strain evidence="5 6">PSRA2</strain>
    </source>
</reference>
<dbReference type="CDD" id="cd06464">
    <property type="entry name" value="ACD_sHsps-like"/>
    <property type="match status" value="1"/>
</dbReference>
<dbReference type="InterPro" id="IPR031107">
    <property type="entry name" value="Small_HSP"/>
</dbReference>